<evidence type="ECO:0000259" key="1">
    <source>
        <dbReference type="Pfam" id="PF01298"/>
    </source>
</evidence>
<dbReference type="KEGG" id="sbar:H5V43_00885"/>
<evidence type="ECO:0000313" key="2">
    <source>
        <dbReference type="EMBL" id="GAY22549.1"/>
    </source>
</evidence>
<dbReference type="EMBL" id="CP060035">
    <property type="protein sequence ID" value="QOT71768.1"/>
    <property type="molecule type" value="Genomic_DNA"/>
</dbReference>
<dbReference type="InterPro" id="IPR001677">
    <property type="entry name" value="TbpB_B_D"/>
</dbReference>
<dbReference type="Proteomes" id="UP000221538">
    <property type="component" value="Unassembled WGS sequence"/>
</dbReference>
<feature type="domain" description="Transferrin-binding protein B C-lobe/N-lobe beta-barrel" evidence="1">
    <location>
        <begin position="171"/>
        <end position="274"/>
    </location>
</feature>
<sequence>MTVAGGFTGQRDATVQAQNLTLINLTSSQHFYVQYLNNLVGGLNQQNAETLSFGPPTSDLYGGQFTINDKVAGSDLNFMEYRKTFSSSYDTQDVTLKLYKPGGGNSELALTYASFVHYSTTVPFGTGRQRVDQYGAYGLGTPSGLLAGKTGTGSYRGILYGTGRQYPSNIFYDVKGTSQFAVDFGAQSYTGALAMKGTPSDGSGVIDFGSYDVAGRLTNTGVTGVLTRAGVETGQFAPRFYGPDGEEIVAPFSVTAPTGAAGAGITIQGVAAAKRQ</sequence>
<organism evidence="2 4">
    <name type="scientific">Sphingobium fuliginis (strain ATCC 27551)</name>
    <dbReference type="NCBI Taxonomy" id="336203"/>
    <lineage>
        <taxon>Bacteria</taxon>
        <taxon>Pseudomonadati</taxon>
        <taxon>Pseudomonadota</taxon>
        <taxon>Alphaproteobacteria</taxon>
        <taxon>Sphingomonadales</taxon>
        <taxon>Sphingomonadaceae</taxon>
        <taxon>Sphingobium</taxon>
    </lineage>
</organism>
<reference evidence="5" key="5">
    <citation type="submission" date="2020-08" db="EMBL/GenBank/DDBJ databases">
        <title>Complete genome sequence of Sphingobium barthaii strain KK22, a high-molecular-weight polycyclic aromatic hydrocarbon-degrading soil bacterium.</title>
        <authorList>
            <person name="Mori J.F."/>
            <person name="Kanaly R.A."/>
        </authorList>
    </citation>
    <scope>NUCLEOTIDE SEQUENCE [LARGE SCALE GENOMIC DNA]</scope>
    <source>
        <strain evidence="5">KK22</strain>
    </source>
</reference>
<dbReference type="Gene3D" id="2.40.160.90">
    <property type="match status" value="1"/>
</dbReference>
<reference evidence="2 4" key="2">
    <citation type="journal article" date="2013" name="Environ. Sci. Technol.">
        <title>The 4-tert-butylphenol-utilizing bacterium Sphingobium fuliginis OMI can degrade bisphenols via phenolic ring hydroxylation and meta-cleavage pathway.</title>
        <authorList>
            <person name="Ogata Y."/>
            <person name="Goda S."/>
            <person name="Toyama T."/>
            <person name="Sei K."/>
            <person name="Ike M."/>
        </authorList>
    </citation>
    <scope>NUCLEOTIDE SEQUENCE [LARGE SCALE GENOMIC DNA]</scope>
    <source>
        <strain evidence="2 4">OMI</strain>
    </source>
</reference>
<dbReference type="RefSeq" id="WP_025547211.1">
    <property type="nucleotide sequence ID" value="NZ_BATN01000008.1"/>
</dbReference>
<accession>A0A292ZI82</accession>
<dbReference type="Proteomes" id="UP000593663">
    <property type="component" value="Chromosome 1"/>
</dbReference>
<evidence type="ECO:0000313" key="4">
    <source>
        <dbReference type="Proteomes" id="UP000221538"/>
    </source>
</evidence>
<reference evidence="3" key="6">
    <citation type="journal article" date="2021" name="Microbiol. Resour. Announc.">
        <title>Complete Genome Sequence of Sphingobium barthaii KK22, a High-Molecular-Weight Polycyclic Aromatic Hydrocarbon-Degrading Soil Bacterium.</title>
        <authorList>
            <person name="Mori J.F."/>
            <person name="Kanaly R.A."/>
        </authorList>
    </citation>
    <scope>NUCLEOTIDE SEQUENCE</scope>
    <source>
        <strain evidence="3">KK22</strain>
    </source>
</reference>
<dbReference type="Pfam" id="PF01298">
    <property type="entry name" value="TbpB_B_D"/>
    <property type="match status" value="1"/>
</dbReference>
<evidence type="ECO:0000313" key="3">
    <source>
        <dbReference type="EMBL" id="QOT71768.1"/>
    </source>
</evidence>
<gene>
    <name evidence="3" type="ORF">H5V43_00885</name>
    <name evidence="2" type="ORF">SFOMI_3106</name>
</gene>
<dbReference type="SUPFAM" id="SSF56925">
    <property type="entry name" value="OMPA-like"/>
    <property type="match status" value="1"/>
</dbReference>
<evidence type="ECO:0000313" key="5">
    <source>
        <dbReference type="Proteomes" id="UP000593663"/>
    </source>
</evidence>
<dbReference type="EMBL" id="BEWI01000032">
    <property type="protein sequence ID" value="GAY22549.1"/>
    <property type="molecule type" value="Genomic_DNA"/>
</dbReference>
<reference evidence="2 4" key="1">
    <citation type="journal article" date="2013" name="Biodegradation">
        <title>Occurrence of 4-tert-butylphenol (4-t-BP) biodegradation in an aquatic sample caused by the presence of Spirodela polyrrhiza and isolation of a 4-t-BP-utilizing bacterium.</title>
        <authorList>
            <person name="Ogata Y."/>
            <person name="Toyama T."/>
            <person name="Yu N."/>
            <person name="Wang X."/>
            <person name="Sei K."/>
            <person name="Ike M."/>
        </authorList>
    </citation>
    <scope>NUCLEOTIDE SEQUENCE [LARGE SCALE GENOMIC DNA]</scope>
    <source>
        <strain evidence="2 4">OMI</strain>
    </source>
</reference>
<dbReference type="InterPro" id="IPR011250">
    <property type="entry name" value="OMP/PagP_B-barrel"/>
</dbReference>
<proteinExistence type="predicted"/>
<reference evidence="2" key="3">
    <citation type="submission" date="2017-10" db="EMBL/GenBank/DDBJ databases">
        <title>Bioaugmenting a lab-scale membrane bioreactor with Sphingobium fuliginis OMI to degrade 4-tert-butylphenol.</title>
        <authorList>
            <person name="Takada K."/>
            <person name="Shiba T."/>
            <person name="Soda S."/>
            <person name="Inoue D."/>
            <person name="Miyake M."/>
            <person name="Eguchi M."/>
            <person name="Ike M."/>
        </authorList>
    </citation>
    <scope>NUCLEOTIDE SEQUENCE</scope>
    <source>
        <strain evidence="2">OMI</strain>
    </source>
</reference>
<protein>
    <recommendedName>
        <fullName evidence="1">Transferrin-binding protein B C-lobe/N-lobe beta-barrel domain-containing protein</fullName>
    </recommendedName>
</protein>
<dbReference type="AlphaFoldDB" id="A0A292ZI82"/>
<reference evidence="2" key="4">
    <citation type="submission" date="2017-10" db="EMBL/GenBank/DDBJ databases">
        <authorList>
            <person name="Banno H."/>
            <person name="Chua N.-H."/>
        </authorList>
    </citation>
    <scope>NUCLEOTIDE SEQUENCE</scope>
    <source>
        <strain evidence="2">OMI</strain>
    </source>
</reference>
<name>A0A292ZI82_SPHSA</name>